<evidence type="ECO:0000256" key="3">
    <source>
        <dbReference type="ARBA" id="ARBA00022729"/>
    </source>
</evidence>
<feature type="domain" description="Pili assembly chaperone N-terminal" evidence="6">
    <location>
        <begin position="31"/>
        <end position="151"/>
    </location>
</feature>
<dbReference type="PANTHER" id="PTHR30251">
    <property type="entry name" value="PILUS ASSEMBLY CHAPERONE"/>
    <property type="match status" value="1"/>
</dbReference>
<dbReference type="PANTHER" id="PTHR30251:SF25">
    <property type="entry name" value="FIMBRIAE CHAPARONE"/>
    <property type="match status" value="1"/>
</dbReference>
<dbReference type="Proteomes" id="UP001444146">
    <property type="component" value="Unassembled WGS sequence"/>
</dbReference>
<dbReference type="SUPFAM" id="SSF49584">
    <property type="entry name" value="Periplasmic chaperone C-domain"/>
    <property type="match status" value="1"/>
</dbReference>
<evidence type="ECO:0000256" key="2">
    <source>
        <dbReference type="ARBA" id="ARBA00007399"/>
    </source>
</evidence>
<keyword evidence="5" id="KW-0143">Chaperone</keyword>
<evidence type="ECO:0000256" key="1">
    <source>
        <dbReference type="ARBA" id="ARBA00004418"/>
    </source>
</evidence>
<dbReference type="InterPro" id="IPR013783">
    <property type="entry name" value="Ig-like_fold"/>
</dbReference>
<keyword evidence="4" id="KW-0574">Periplasm</keyword>
<comment type="caution">
    <text evidence="8">The sequence shown here is derived from an EMBL/GenBank/DDBJ whole genome shotgun (WGS) entry which is preliminary data.</text>
</comment>
<evidence type="ECO:0000256" key="4">
    <source>
        <dbReference type="ARBA" id="ARBA00022764"/>
    </source>
</evidence>
<protein>
    <submittedName>
        <fullName evidence="8">Fimbria/pilus periplasmic chaperone</fullName>
    </submittedName>
</protein>
<evidence type="ECO:0000313" key="9">
    <source>
        <dbReference type="Proteomes" id="UP001444146"/>
    </source>
</evidence>
<dbReference type="Gene3D" id="2.60.40.10">
    <property type="entry name" value="Immunoglobulins"/>
    <property type="match status" value="2"/>
</dbReference>
<comment type="subcellular location">
    <subcellularLocation>
        <location evidence="1">Periplasm</location>
    </subcellularLocation>
</comment>
<dbReference type="InterPro" id="IPR016147">
    <property type="entry name" value="Pili_assmbl_chaperone_N"/>
</dbReference>
<sequence>MQRNGFVRAVVAVALLVSLFVYKNASATVIMIGSRVVYHAEDQSVDIQLRNRDNFPYVIQAWLDSGDAESTPATGKSPFMITPASFRIAANEGQVLRLSKMGNPQLPTDRESVFYFNFLQIPPSNLGGEKKNKIVLMLKNRLKVFYRPAEITANPKKIGEMLSFVSSNGGITIKNNSPFFVSLTDVQVDGNAQKGKIPMISPFESQDISLNGGTAQKGRQSKVKVTYINDYGARVANEYDVQL</sequence>
<dbReference type="InterPro" id="IPR008962">
    <property type="entry name" value="PapD-like_sf"/>
</dbReference>
<keyword evidence="3" id="KW-0732">Signal</keyword>
<gene>
    <name evidence="8" type="ORF">VSR74_08755</name>
</gene>
<comment type="similarity">
    <text evidence="2">Belongs to the periplasmic pilus chaperone family.</text>
</comment>
<dbReference type="SUPFAM" id="SSF49354">
    <property type="entry name" value="PapD-like"/>
    <property type="match status" value="1"/>
</dbReference>
<reference evidence="8 9" key="1">
    <citation type="submission" date="2024-01" db="EMBL/GenBank/DDBJ databases">
        <title>Pseudocitrobacter sp. Endophytic strain Cyp-38L.</title>
        <authorList>
            <person name="Amer M.A."/>
            <person name="Hamed S.M."/>
        </authorList>
    </citation>
    <scope>NUCLEOTIDE SEQUENCE [LARGE SCALE GENOMIC DNA]</scope>
    <source>
        <strain evidence="8 9">Cyp38S</strain>
    </source>
</reference>
<dbReference type="InterPro" id="IPR050643">
    <property type="entry name" value="Periplasmic_pilus_chap"/>
</dbReference>
<dbReference type="RefSeq" id="WP_347794309.1">
    <property type="nucleotide sequence ID" value="NZ_JAYMYY010000001.1"/>
</dbReference>
<dbReference type="Pfam" id="PF00345">
    <property type="entry name" value="PapD_N"/>
    <property type="match status" value="1"/>
</dbReference>
<evidence type="ECO:0000313" key="8">
    <source>
        <dbReference type="EMBL" id="MEO3989904.1"/>
    </source>
</evidence>
<evidence type="ECO:0000259" key="7">
    <source>
        <dbReference type="Pfam" id="PF02753"/>
    </source>
</evidence>
<evidence type="ECO:0000256" key="5">
    <source>
        <dbReference type="ARBA" id="ARBA00023186"/>
    </source>
</evidence>
<dbReference type="InterPro" id="IPR001829">
    <property type="entry name" value="Pili_assmbl_chaperone_bac"/>
</dbReference>
<dbReference type="EMBL" id="JAYMYY010000001">
    <property type="protein sequence ID" value="MEO3989904.1"/>
    <property type="molecule type" value="Genomic_DNA"/>
</dbReference>
<dbReference type="InterPro" id="IPR016148">
    <property type="entry name" value="Pili_assmbl_chaperone_C"/>
</dbReference>
<proteinExistence type="inferred from homology"/>
<feature type="domain" description="Pili assembly chaperone C-terminal" evidence="7">
    <location>
        <begin position="173"/>
        <end position="235"/>
    </location>
</feature>
<name>A0ABV0HHF8_9ENTR</name>
<evidence type="ECO:0000259" key="6">
    <source>
        <dbReference type="Pfam" id="PF00345"/>
    </source>
</evidence>
<dbReference type="Pfam" id="PF02753">
    <property type="entry name" value="PapD_C"/>
    <property type="match status" value="1"/>
</dbReference>
<dbReference type="PRINTS" id="PR00969">
    <property type="entry name" value="CHAPERONPILI"/>
</dbReference>
<keyword evidence="9" id="KW-1185">Reference proteome</keyword>
<organism evidence="8 9">
    <name type="scientific">Pseudocitrobacter cyperus</name>
    <dbReference type="NCBI Taxonomy" id="3112843"/>
    <lineage>
        <taxon>Bacteria</taxon>
        <taxon>Pseudomonadati</taxon>
        <taxon>Pseudomonadota</taxon>
        <taxon>Gammaproteobacteria</taxon>
        <taxon>Enterobacterales</taxon>
        <taxon>Enterobacteriaceae</taxon>
        <taxon>Pseudocitrobacter</taxon>
    </lineage>
</organism>
<dbReference type="InterPro" id="IPR036316">
    <property type="entry name" value="Pili_assmbl_chap_C_dom_sf"/>
</dbReference>
<accession>A0ABV0HHF8</accession>